<dbReference type="Pfam" id="PF04506">
    <property type="entry name" value="Rft-1"/>
    <property type="match status" value="1"/>
</dbReference>
<reference evidence="11" key="1">
    <citation type="submission" date="2022-10" db="EMBL/GenBank/DDBJ databases">
        <title>Genome assembly of Pristionchus species.</title>
        <authorList>
            <person name="Yoshida K."/>
            <person name="Sommer R.J."/>
        </authorList>
    </citation>
    <scope>NUCLEOTIDE SEQUENCE [LARGE SCALE GENOMIC DNA]</scope>
    <source>
        <strain evidence="11">RS5460</strain>
    </source>
</reference>
<feature type="transmembrane region" description="Helical" evidence="9">
    <location>
        <begin position="350"/>
        <end position="374"/>
    </location>
</feature>
<feature type="transmembrane region" description="Helical" evidence="9">
    <location>
        <begin position="474"/>
        <end position="496"/>
    </location>
</feature>
<keyword evidence="5" id="KW-0256">Endoplasmic reticulum</keyword>
<evidence type="ECO:0000313" key="10">
    <source>
        <dbReference type="EMBL" id="GMR50336.1"/>
    </source>
</evidence>
<comment type="similarity">
    <text evidence="3 9">Belongs to the RFT1 family.</text>
</comment>
<dbReference type="Proteomes" id="UP001328107">
    <property type="component" value="Unassembled WGS sequence"/>
</dbReference>
<protein>
    <recommendedName>
        <fullName evidence="9">Protein RFT1 homolog</fullName>
    </recommendedName>
</protein>
<comment type="caution">
    <text evidence="10">The sequence shown here is derived from an EMBL/GenBank/DDBJ whole genome shotgun (WGS) entry which is preliminary data.</text>
</comment>
<dbReference type="PANTHER" id="PTHR13117">
    <property type="entry name" value="ENDOPLASMIC RETICULUM MULTISPAN TRANSMEMBRANE PROTEIN-RELATED"/>
    <property type="match status" value="1"/>
</dbReference>
<dbReference type="AlphaFoldDB" id="A0AAN5CTF8"/>
<feature type="transmembrane region" description="Helical" evidence="9">
    <location>
        <begin position="445"/>
        <end position="468"/>
    </location>
</feature>
<evidence type="ECO:0000256" key="5">
    <source>
        <dbReference type="ARBA" id="ARBA00022824"/>
    </source>
</evidence>
<evidence type="ECO:0000256" key="3">
    <source>
        <dbReference type="ARBA" id="ARBA00010288"/>
    </source>
</evidence>
<organism evidence="10 11">
    <name type="scientific">Pristionchus mayeri</name>
    <dbReference type="NCBI Taxonomy" id="1317129"/>
    <lineage>
        <taxon>Eukaryota</taxon>
        <taxon>Metazoa</taxon>
        <taxon>Ecdysozoa</taxon>
        <taxon>Nematoda</taxon>
        <taxon>Chromadorea</taxon>
        <taxon>Rhabditida</taxon>
        <taxon>Rhabditina</taxon>
        <taxon>Diplogasteromorpha</taxon>
        <taxon>Diplogasteroidea</taxon>
        <taxon>Neodiplogasteridae</taxon>
        <taxon>Pristionchus</taxon>
    </lineage>
</organism>
<sequence length="510" mass="55633">MTKLFDALRYNMSLQFGSRILSFGINMYLLRVVDSSVIGLVNVRLMLLYDTILFLTREPMRKASILNDNVQRFVNLIWLSPLISIALCGMIVPLWMYGSSTPLALSVVLSFAGSAVIEALAEPFCVISLRFSLDAHFAISQGLLISLKRVFILVLILASPIHHLTLFSVAQIVAAVAFTIFNYVAFYRYTVAGRSELASFPSYRDFFPRLSAGFDAGSIKAVATLLAHSMLKQLLTDGSAFVMTFTRLLTLPQQAVYDSIERLGSLISRLLLAPLEESSFAYFSNAINNAKTSAFKQNTDSHDVLVRTFTALLRDIILCGLVVSVFGVPYSGVAVSIYGGQMLVANGGAALLATYAVYILVIAINGVTEAFAFATMNVEQIFSHGGFLLLSSAVHLSLSYALCLQFGAIGFILANMANMSVRIVYSWRHIGGYLGPKCPSVLSLLPAFQTMVFLAFALMGGLFSLLLFGSAPGLSLTLSHLALGGVLFVMLAFHIWQVERPFATLMKKTQ</sequence>
<name>A0AAN5CTF8_9BILA</name>
<keyword evidence="7 9" id="KW-0472">Membrane</keyword>
<evidence type="ECO:0000256" key="7">
    <source>
        <dbReference type="ARBA" id="ARBA00023136"/>
    </source>
</evidence>
<feature type="transmembrane region" description="Helical" evidence="9">
    <location>
        <begin position="381"/>
        <end position="400"/>
    </location>
</feature>
<evidence type="ECO:0000313" key="11">
    <source>
        <dbReference type="Proteomes" id="UP001328107"/>
    </source>
</evidence>
<feature type="transmembrane region" description="Helical" evidence="9">
    <location>
        <begin position="137"/>
        <end position="158"/>
    </location>
</feature>
<dbReference type="EMBL" id="BTRK01000004">
    <property type="protein sequence ID" value="GMR50336.1"/>
    <property type="molecule type" value="Genomic_DNA"/>
</dbReference>
<keyword evidence="6 9" id="KW-1133">Transmembrane helix</keyword>
<feature type="transmembrane region" description="Helical" evidence="9">
    <location>
        <begin position="36"/>
        <end position="55"/>
    </location>
</feature>
<feature type="transmembrane region" description="Helical" evidence="9">
    <location>
        <begin position="164"/>
        <end position="186"/>
    </location>
</feature>
<accession>A0AAN5CTF8</accession>
<evidence type="ECO:0000256" key="1">
    <source>
        <dbReference type="ARBA" id="ARBA00004477"/>
    </source>
</evidence>
<feature type="transmembrane region" description="Helical" evidence="9">
    <location>
        <begin position="316"/>
        <end position="338"/>
    </location>
</feature>
<gene>
    <name evidence="10" type="ORF">PMAYCL1PPCAC_20531</name>
</gene>
<dbReference type="GO" id="GO:0006488">
    <property type="term" value="P:dolichol-linked oligosaccharide biosynthetic process"/>
    <property type="evidence" value="ECO:0007669"/>
    <property type="project" value="InterPro"/>
</dbReference>
<dbReference type="InterPro" id="IPR007594">
    <property type="entry name" value="RFT1"/>
</dbReference>
<dbReference type="GO" id="GO:0034203">
    <property type="term" value="P:glycolipid translocation"/>
    <property type="evidence" value="ECO:0007669"/>
    <property type="project" value="TreeGrafter"/>
</dbReference>
<proteinExistence type="inferred from homology"/>
<comment type="pathway">
    <text evidence="2">Protein modification; protein glycosylation.</text>
</comment>
<dbReference type="PANTHER" id="PTHR13117:SF5">
    <property type="entry name" value="PROTEIN RFT1 HOMOLOG"/>
    <property type="match status" value="1"/>
</dbReference>
<evidence type="ECO:0000256" key="9">
    <source>
        <dbReference type="RuleBase" id="RU365067"/>
    </source>
</evidence>
<comment type="function">
    <text evidence="8 9">Intramembrane glycolipid transporter that operates in the biosynthetic pathway of dolichol-linked oligosaccharides, the glycan precursors employed in protein asparagine (N)-glycosylation. The sequential addition of sugars to dolichol pyrophosphate produces dolichol-linked oligosaccharides containing fourteen sugars, including two GlcNAcs, nine mannoses and three glucoses. Once assembled, the oligosaccharide is transferred from the lipid to nascent proteins by oligosaccharyltransferases. The assembly of dolichol-linked oligosaccharides begins on the cytosolic side of the endoplasmic reticulum membrane and finishes in its lumen. RFT1 could mediate the translocation of the cytosolically oriented intermediate DolPP-GlcNAc2Man5, produced by ALG11, into the ER lumen where dolichol-linked oligosaccharides assembly continues. However, the intramembrane lipid transporter activity could not be confirmed in vitro.</text>
</comment>
<keyword evidence="11" id="KW-1185">Reference proteome</keyword>
<feature type="transmembrane region" description="Helical" evidence="9">
    <location>
        <begin position="76"/>
        <end position="97"/>
    </location>
</feature>
<keyword evidence="4 9" id="KW-0812">Transmembrane</keyword>
<evidence type="ECO:0000256" key="2">
    <source>
        <dbReference type="ARBA" id="ARBA00004922"/>
    </source>
</evidence>
<comment type="subcellular location">
    <subcellularLocation>
        <location evidence="1 9">Endoplasmic reticulum membrane</location>
        <topology evidence="1 9">Multi-pass membrane protein</topology>
    </subcellularLocation>
</comment>
<evidence type="ECO:0000256" key="6">
    <source>
        <dbReference type="ARBA" id="ARBA00022989"/>
    </source>
</evidence>
<feature type="transmembrane region" description="Helical" evidence="9">
    <location>
        <begin position="103"/>
        <end position="125"/>
    </location>
</feature>
<dbReference type="GO" id="GO:0005789">
    <property type="term" value="C:endoplasmic reticulum membrane"/>
    <property type="evidence" value="ECO:0007669"/>
    <property type="project" value="UniProtKB-SubCell"/>
</dbReference>
<evidence type="ECO:0000256" key="8">
    <source>
        <dbReference type="ARBA" id="ARBA00045912"/>
    </source>
</evidence>
<evidence type="ECO:0000256" key="4">
    <source>
        <dbReference type="ARBA" id="ARBA00022692"/>
    </source>
</evidence>